<organism evidence="1 2">
    <name type="scientific">Puniceispirillum marinum (strain IMCC1322)</name>
    <dbReference type="NCBI Taxonomy" id="488538"/>
    <lineage>
        <taxon>Bacteria</taxon>
        <taxon>Pseudomonadati</taxon>
        <taxon>Pseudomonadota</taxon>
        <taxon>Alphaproteobacteria</taxon>
        <taxon>Candidatus Puniceispirillales</taxon>
        <taxon>Candidatus Puniceispirillaceae</taxon>
        <taxon>Candidatus Puniceispirillum</taxon>
    </lineage>
</organism>
<reference evidence="1 2" key="1">
    <citation type="journal article" date="2010" name="J. Bacteriol.">
        <title>Complete genome sequence of "Candidatus Puniceispirillum marinum" IMCC1322, a representative of the SAR116 clade in the Alphaproteobacteria.</title>
        <authorList>
            <person name="Oh H.M."/>
            <person name="Kwon K.K."/>
            <person name="Kang I."/>
            <person name="Kang S.G."/>
            <person name="Lee J.H."/>
            <person name="Kim S.J."/>
            <person name="Cho J.C."/>
        </authorList>
    </citation>
    <scope>NUCLEOTIDE SEQUENCE [LARGE SCALE GENOMIC DNA]</scope>
    <source>
        <strain evidence="1 2">IMCC1322</strain>
    </source>
</reference>
<keyword evidence="2" id="KW-1185">Reference proteome</keyword>
<accession>D5BUH2</accession>
<protein>
    <submittedName>
        <fullName evidence="1">Uncharacterized protein</fullName>
    </submittedName>
</protein>
<sequence length="47" mass="4911">MSLIVALKFFHYLSLFLAGGLGVANALLAKAHQKAQMPPAPPTAHPA</sequence>
<name>D5BUH2_PUNMI</name>
<dbReference type="EMBL" id="CP001751">
    <property type="protein sequence ID" value="ADE39919.1"/>
    <property type="molecule type" value="Genomic_DNA"/>
</dbReference>
<evidence type="ECO:0000313" key="2">
    <source>
        <dbReference type="Proteomes" id="UP000007460"/>
    </source>
</evidence>
<evidence type="ECO:0000313" key="1">
    <source>
        <dbReference type="EMBL" id="ADE39919.1"/>
    </source>
</evidence>
<dbReference type="AlphaFoldDB" id="D5BUH2"/>
<dbReference type="RefSeq" id="WP_013046546.1">
    <property type="nucleotide sequence ID" value="NC_014010.1"/>
</dbReference>
<dbReference type="KEGG" id="apb:SAR116_1676"/>
<dbReference type="HOGENOM" id="CLU_3172387_0_0_5"/>
<gene>
    <name evidence="1" type="ordered locus">SAR116_1676</name>
</gene>
<dbReference type="Proteomes" id="UP000007460">
    <property type="component" value="Chromosome"/>
</dbReference>
<proteinExistence type="predicted"/>
<dbReference type="STRING" id="488538.SAR116_1676"/>